<feature type="region of interest" description="Disordered" evidence="1">
    <location>
        <begin position="161"/>
        <end position="190"/>
    </location>
</feature>
<proteinExistence type="predicted"/>
<name>A0ABT5ZRF2_9ACTN</name>
<keyword evidence="3" id="KW-1185">Reference proteome</keyword>
<evidence type="ECO:0000256" key="1">
    <source>
        <dbReference type="SAM" id="MobiDB-lite"/>
    </source>
</evidence>
<dbReference type="RefSeq" id="WP_276095472.1">
    <property type="nucleotide sequence ID" value="NZ_JARJBC010000017.1"/>
</dbReference>
<dbReference type="EMBL" id="JARJBC010000017">
    <property type="protein sequence ID" value="MDF3292407.1"/>
    <property type="molecule type" value="Genomic_DNA"/>
</dbReference>
<evidence type="ECO:0000313" key="3">
    <source>
        <dbReference type="Proteomes" id="UP001216579"/>
    </source>
</evidence>
<accession>A0ABT5ZRF2</accession>
<evidence type="ECO:0008006" key="4">
    <source>
        <dbReference type="Google" id="ProtNLM"/>
    </source>
</evidence>
<dbReference type="Proteomes" id="UP001216579">
    <property type="component" value="Unassembled WGS sequence"/>
</dbReference>
<feature type="compositionally biased region" description="Low complexity" evidence="1">
    <location>
        <begin position="166"/>
        <end position="177"/>
    </location>
</feature>
<comment type="caution">
    <text evidence="2">The sequence shown here is derived from an EMBL/GenBank/DDBJ whole genome shotgun (WGS) entry which is preliminary data.</text>
</comment>
<evidence type="ECO:0000313" key="2">
    <source>
        <dbReference type="EMBL" id="MDF3292407.1"/>
    </source>
</evidence>
<gene>
    <name evidence="2" type="ORF">P3G67_24875</name>
</gene>
<sequence>MIARIHRRNPDAVEALAEALDRPVSYQESLTAYTVVAHWPGPDVYSLNAPSRQHPSPFSPQDDGHAIWHADVRLHPGDRDLNRAEWSEIAHRLARTAGIHRPGDGSGCRWIAVQAQPGRLDLMANLIRADGTWQQQPHKLDLVKAMTSECRRIEADFALTPPHHNPVAQIPAQPVPAHTRDSGEPTAHSTEQLVGTTAQLAELLHQLADEATGPVATVRGLVEHAAYRLNRLPRAYGPASGHQLELIARRLHGMQQDLEATAAALHSTSWSPARPAPAVASHPQTARARVSR</sequence>
<protein>
    <recommendedName>
        <fullName evidence="4">Relaxase/mobilization nuclease</fullName>
    </recommendedName>
</protein>
<organism evidence="2 3">
    <name type="scientific">Streptomyces silvisoli</name>
    <dbReference type="NCBI Taxonomy" id="3034235"/>
    <lineage>
        <taxon>Bacteria</taxon>
        <taxon>Bacillati</taxon>
        <taxon>Actinomycetota</taxon>
        <taxon>Actinomycetes</taxon>
        <taxon>Kitasatosporales</taxon>
        <taxon>Streptomycetaceae</taxon>
        <taxon>Streptomyces</taxon>
    </lineage>
</organism>
<reference evidence="2 3" key="1">
    <citation type="submission" date="2023-03" db="EMBL/GenBank/DDBJ databases">
        <title>Draft genome sequence of Streptomyces sp. RB6PN23 isolated from peat swamp forest in Thailand.</title>
        <authorList>
            <person name="Klaysubun C."/>
            <person name="Duangmal K."/>
        </authorList>
    </citation>
    <scope>NUCLEOTIDE SEQUENCE [LARGE SCALE GENOMIC DNA]</scope>
    <source>
        <strain evidence="2 3">RB6PN23</strain>
    </source>
</reference>
<feature type="region of interest" description="Disordered" evidence="1">
    <location>
        <begin position="266"/>
        <end position="292"/>
    </location>
</feature>